<dbReference type="InterPro" id="IPR036915">
    <property type="entry name" value="Cyclin-like_sf"/>
</dbReference>
<dbReference type="SUPFAM" id="SSF47954">
    <property type="entry name" value="Cyclin-like"/>
    <property type="match status" value="1"/>
</dbReference>
<dbReference type="PANTHER" id="PTHR15615">
    <property type="match status" value="1"/>
</dbReference>
<name>A0A1R2C5L2_9CILI</name>
<dbReference type="Gene3D" id="1.10.472.10">
    <property type="entry name" value="Cyclin-like"/>
    <property type="match status" value="1"/>
</dbReference>
<dbReference type="AlphaFoldDB" id="A0A1R2C5L2"/>
<protein>
    <recommendedName>
        <fullName evidence="3">Cyclin</fullName>
    </recommendedName>
</protein>
<gene>
    <name evidence="1" type="ORF">SteCoe_14596</name>
</gene>
<evidence type="ECO:0000313" key="2">
    <source>
        <dbReference type="Proteomes" id="UP000187209"/>
    </source>
</evidence>
<dbReference type="OrthoDB" id="299628at2759"/>
<dbReference type="InterPro" id="IPR013922">
    <property type="entry name" value="Cyclin_PHO80-like"/>
</dbReference>
<evidence type="ECO:0000313" key="1">
    <source>
        <dbReference type="EMBL" id="OMJ84312.1"/>
    </source>
</evidence>
<evidence type="ECO:0008006" key="3">
    <source>
        <dbReference type="Google" id="ProtNLM"/>
    </source>
</evidence>
<dbReference type="EMBL" id="MPUH01000273">
    <property type="protein sequence ID" value="OMJ84312.1"/>
    <property type="molecule type" value="Genomic_DNA"/>
</dbReference>
<accession>A0A1R2C5L2</accession>
<keyword evidence="2" id="KW-1185">Reference proteome</keyword>
<sequence>MSLVQGFLARIQRYLDKGVILSLPDQKNLVKLSQFIQGMFELMLFSEACFVSMAVYFDRLLSKKNDLINHLNMTRLIFISGVLAIKMHDDFSYKNSYYAKISGVPNHELNDLEKSFLQWIEYSLLVNKEEYDKYYTSLTSFKVNHP</sequence>
<proteinExistence type="predicted"/>
<dbReference type="Pfam" id="PF08613">
    <property type="entry name" value="Cyclin"/>
    <property type="match status" value="1"/>
</dbReference>
<dbReference type="PANTHER" id="PTHR15615:SF108">
    <property type="entry name" value="PROTEIN CNPPD1"/>
    <property type="match status" value="1"/>
</dbReference>
<dbReference type="Proteomes" id="UP000187209">
    <property type="component" value="Unassembled WGS sequence"/>
</dbReference>
<comment type="caution">
    <text evidence="1">The sequence shown here is derived from an EMBL/GenBank/DDBJ whole genome shotgun (WGS) entry which is preliminary data.</text>
</comment>
<organism evidence="1 2">
    <name type="scientific">Stentor coeruleus</name>
    <dbReference type="NCBI Taxonomy" id="5963"/>
    <lineage>
        <taxon>Eukaryota</taxon>
        <taxon>Sar</taxon>
        <taxon>Alveolata</taxon>
        <taxon>Ciliophora</taxon>
        <taxon>Postciliodesmatophora</taxon>
        <taxon>Heterotrichea</taxon>
        <taxon>Heterotrichida</taxon>
        <taxon>Stentoridae</taxon>
        <taxon>Stentor</taxon>
    </lineage>
</organism>
<dbReference type="GO" id="GO:0019901">
    <property type="term" value="F:protein kinase binding"/>
    <property type="evidence" value="ECO:0007669"/>
    <property type="project" value="InterPro"/>
</dbReference>
<reference evidence="1 2" key="1">
    <citation type="submission" date="2016-11" db="EMBL/GenBank/DDBJ databases">
        <title>The macronuclear genome of Stentor coeruleus: a giant cell with tiny introns.</title>
        <authorList>
            <person name="Slabodnick M."/>
            <person name="Ruby J.G."/>
            <person name="Reiff S.B."/>
            <person name="Swart E.C."/>
            <person name="Gosai S."/>
            <person name="Prabakaran S."/>
            <person name="Witkowska E."/>
            <person name="Larue G.E."/>
            <person name="Fisher S."/>
            <person name="Freeman R.M."/>
            <person name="Gunawardena J."/>
            <person name="Chu W."/>
            <person name="Stover N.A."/>
            <person name="Gregory B.D."/>
            <person name="Nowacki M."/>
            <person name="Derisi J."/>
            <person name="Roy S.W."/>
            <person name="Marshall W.F."/>
            <person name="Sood P."/>
        </authorList>
    </citation>
    <scope>NUCLEOTIDE SEQUENCE [LARGE SCALE GENOMIC DNA]</scope>
    <source>
        <strain evidence="1">WM001</strain>
    </source>
</reference>